<dbReference type="InterPro" id="IPR050410">
    <property type="entry name" value="CCR4/nocturin_mRNA_transcr"/>
</dbReference>
<name>A0AAD5XWL8_9FUNG</name>
<dbReference type="Proteomes" id="UP001211065">
    <property type="component" value="Unassembled WGS sequence"/>
</dbReference>
<proteinExistence type="predicted"/>
<comment type="caution">
    <text evidence="2">The sequence shown here is derived from an EMBL/GenBank/DDBJ whole genome shotgun (WGS) entry which is preliminary data.</text>
</comment>
<dbReference type="EMBL" id="JADGJW010000653">
    <property type="protein sequence ID" value="KAJ3214053.1"/>
    <property type="molecule type" value="Genomic_DNA"/>
</dbReference>
<organism evidence="2 3">
    <name type="scientific">Clydaea vesicula</name>
    <dbReference type="NCBI Taxonomy" id="447962"/>
    <lineage>
        <taxon>Eukaryota</taxon>
        <taxon>Fungi</taxon>
        <taxon>Fungi incertae sedis</taxon>
        <taxon>Chytridiomycota</taxon>
        <taxon>Chytridiomycota incertae sedis</taxon>
        <taxon>Chytridiomycetes</taxon>
        <taxon>Lobulomycetales</taxon>
        <taxon>Lobulomycetaceae</taxon>
        <taxon>Clydaea</taxon>
    </lineage>
</organism>
<gene>
    <name evidence="2" type="ORF">HK099_007056</name>
</gene>
<reference evidence="2" key="1">
    <citation type="submission" date="2020-05" db="EMBL/GenBank/DDBJ databases">
        <title>Phylogenomic resolution of chytrid fungi.</title>
        <authorList>
            <person name="Stajich J.E."/>
            <person name="Amses K."/>
            <person name="Simmons R."/>
            <person name="Seto K."/>
            <person name="Myers J."/>
            <person name="Bonds A."/>
            <person name="Quandt C.A."/>
            <person name="Barry K."/>
            <person name="Liu P."/>
            <person name="Grigoriev I."/>
            <person name="Longcore J.E."/>
            <person name="James T.Y."/>
        </authorList>
    </citation>
    <scope>NUCLEOTIDE SEQUENCE</scope>
    <source>
        <strain evidence="2">JEL0476</strain>
    </source>
</reference>
<dbReference type="Pfam" id="PF03372">
    <property type="entry name" value="Exo_endo_phos"/>
    <property type="match status" value="1"/>
</dbReference>
<dbReference type="SUPFAM" id="SSF56219">
    <property type="entry name" value="DNase I-like"/>
    <property type="match status" value="1"/>
</dbReference>
<protein>
    <recommendedName>
        <fullName evidence="1">Endonuclease/exonuclease/phosphatase domain-containing protein</fullName>
    </recommendedName>
</protein>
<feature type="domain" description="Endonuclease/exonuclease/phosphatase" evidence="1">
    <location>
        <begin position="41"/>
        <end position="167"/>
    </location>
</feature>
<dbReference type="InterPro" id="IPR005135">
    <property type="entry name" value="Endo/exonuclease/phosphatase"/>
</dbReference>
<dbReference type="InterPro" id="IPR036691">
    <property type="entry name" value="Endo/exonu/phosph_ase_sf"/>
</dbReference>
<evidence type="ECO:0000313" key="3">
    <source>
        <dbReference type="Proteomes" id="UP001211065"/>
    </source>
</evidence>
<dbReference type="PANTHER" id="PTHR12121">
    <property type="entry name" value="CARBON CATABOLITE REPRESSOR PROTEIN 4"/>
    <property type="match status" value="1"/>
</dbReference>
<keyword evidence="3" id="KW-1185">Reference proteome</keyword>
<dbReference type="AlphaFoldDB" id="A0AAD5XWL8"/>
<dbReference type="PANTHER" id="PTHR12121:SF34">
    <property type="entry name" value="PROTEIN ANGEL"/>
    <property type="match status" value="1"/>
</dbReference>
<dbReference type="Gene3D" id="3.60.10.10">
    <property type="entry name" value="Endonuclease/exonuclease/phosphatase"/>
    <property type="match status" value="1"/>
</dbReference>
<evidence type="ECO:0000313" key="2">
    <source>
        <dbReference type="EMBL" id="KAJ3214053.1"/>
    </source>
</evidence>
<evidence type="ECO:0000259" key="1">
    <source>
        <dbReference type="Pfam" id="PF03372"/>
    </source>
</evidence>
<dbReference type="GO" id="GO:0000175">
    <property type="term" value="F:3'-5'-RNA exonuclease activity"/>
    <property type="evidence" value="ECO:0007669"/>
    <property type="project" value="TreeGrafter"/>
</dbReference>
<accession>A0AAD5XWL8</accession>
<sequence>MFVKHNVFDIVQSKYTHLERDNIGLTLLLSFKKDPKIKICISNTHLLFNPKRHEIRLRQYEALHNEAKKLMSEFSTVQIPSILCGDFNMTPFSDTFRSIVKEYMTSTSPRHPLNGKNFRTFLGNENKIVDYIFYKHAKTMKPISFLSPIVDEGCHSLAPNNYHPSDHCFMATNFGISENTDPTYDWDMYDFSIPNSQSEKPKKTTITEQIVDESVTVTNTLSFSNADDVQIKFNNTFVKRRKFTRKKKKIILE</sequence>